<dbReference type="Proteomes" id="UP000005439">
    <property type="component" value="Chromosome"/>
</dbReference>
<dbReference type="Pfam" id="PF07905">
    <property type="entry name" value="PucR"/>
    <property type="match status" value="1"/>
</dbReference>
<organism evidence="5 6">
    <name type="scientific">Sulfobacillus acidophilus (strain ATCC 700253 / DSM 10332 / NAL)</name>
    <dbReference type="NCBI Taxonomy" id="679936"/>
    <lineage>
        <taxon>Bacteria</taxon>
        <taxon>Bacillati</taxon>
        <taxon>Bacillota</taxon>
        <taxon>Clostridia</taxon>
        <taxon>Eubacteriales</taxon>
        <taxon>Clostridiales Family XVII. Incertae Sedis</taxon>
        <taxon>Sulfobacillus</taxon>
    </lineage>
</organism>
<dbReference type="InterPro" id="IPR042070">
    <property type="entry name" value="PucR_C-HTH_sf"/>
</dbReference>
<keyword evidence="6" id="KW-1185">Reference proteome</keyword>
<dbReference type="Pfam" id="PF17853">
    <property type="entry name" value="GGDEF_2"/>
    <property type="match status" value="1"/>
</dbReference>
<gene>
    <name evidence="5" type="ordered locus">Sulac_3264</name>
</gene>
<dbReference type="PATRIC" id="fig|679936.5.peg.3375"/>
<dbReference type="Pfam" id="PF13556">
    <property type="entry name" value="HTH_30"/>
    <property type="match status" value="1"/>
</dbReference>
<feature type="domain" description="CdaR GGDEF-like" evidence="4">
    <location>
        <begin position="260"/>
        <end position="352"/>
    </location>
</feature>
<name>G8TSL8_SULAD</name>
<dbReference type="InterPro" id="IPR025736">
    <property type="entry name" value="PucR_C-HTH_dom"/>
</dbReference>
<evidence type="ECO:0000259" key="3">
    <source>
        <dbReference type="Pfam" id="PF13556"/>
    </source>
</evidence>
<dbReference type="Gene3D" id="1.10.10.2840">
    <property type="entry name" value="PucR C-terminal helix-turn-helix domain"/>
    <property type="match status" value="1"/>
</dbReference>
<evidence type="ECO:0000256" key="1">
    <source>
        <dbReference type="ARBA" id="ARBA00006754"/>
    </source>
</evidence>
<dbReference type="InterPro" id="IPR012914">
    <property type="entry name" value="PucR_dom"/>
</dbReference>
<dbReference type="STRING" id="679936.Sulac_3264"/>
<dbReference type="InterPro" id="IPR041522">
    <property type="entry name" value="CdaR_GGDEF"/>
</dbReference>
<accession>G8TSL8</accession>
<protein>
    <submittedName>
        <fullName evidence="5">Transcriptional regulator, PucR family</fullName>
    </submittedName>
</protein>
<evidence type="ECO:0000259" key="2">
    <source>
        <dbReference type="Pfam" id="PF07905"/>
    </source>
</evidence>
<feature type="domain" description="PucR C-terminal helix-turn-helix" evidence="3">
    <location>
        <begin position="407"/>
        <end position="463"/>
    </location>
</feature>
<dbReference type="AlphaFoldDB" id="G8TSL8"/>
<evidence type="ECO:0000259" key="4">
    <source>
        <dbReference type="Pfam" id="PF17853"/>
    </source>
</evidence>
<dbReference type="KEGG" id="sap:Sulac_3264"/>
<dbReference type="PANTHER" id="PTHR33744">
    <property type="entry name" value="CARBOHYDRATE DIACID REGULATOR"/>
    <property type="match status" value="1"/>
</dbReference>
<sequence length="495" mass="56142">MTPTVRDILKSPSFNESRVMGGSEGLTRPVQSIRMLHSPQGWDKVDPHAFILARNDIARGLFERPRWSQWLADKKIAGLGIIAARHLPAPLVESIRQAANSHQIPVLDLPDSFEYDESDISGPTQGSDPTAQVSQLLGSTDEWPHWYARFEQSLPFPVIWQRYSFELPGAPLIPTSSTRAWREPIWFGDEFFGWLERTDKVTTDKSSDGFLFQHAAKVLGWKIQQELATKTACLMTWLERPDPKGGDACVEYWPTPLMTAVVGIPPHSPASGHVRTLLNELRTLPLLASLRPAYWAMDGQVLMVFQEHPEMLDWLGKAREALQKALGQPITIGLSGPFNQLEDWPRGYREARLHWQHGWSANRQGGVFYDSRQAFWSLGQHLEPHVRDELIERILGPLLEARSSSILLETLMVYFASGGRLDVAANELYVHRNTLVYRLKRVEEILQRDLHNPDDLVDIRLAMSLWQARDPRITGFPFESPVLSQKSFGPKNSSV</sequence>
<reference evidence="6" key="1">
    <citation type="submission" date="2011-12" db="EMBL/GenBank/DDBJ databases">
        <title>The complete genome of chromosome of Sulfobacillus acidophilus DSM 10332.</title>
        <authorList>
            <person name="Lucas S."/>
            <person name="Han J."/>
            <person name="Lapidus A."/>
            <person name="Bruce D."/>
            <person name="Goodwin L."/>
            <person name="Pitluck S."/>
            <person name="Peters L."/>
            <person name="Kyrpides N."/>
            <person name="Mavromatis K."/>
            <person name="Ivanova N."/>
            <person name="Mikhailova N."/>
            <person name="Chertkov O."/>
            <person name="Saunders E."/>
            <person name="Detter J.C."/>
            <person name="Tapia R."/>
            <person name="Han C."/>
            <person name="Land M."/>
            <person name="Hauser L."/>
            <person name="Markowitz V."/>
            <person name="Cheng J.-F."/>
            <person name="Hugenholtz P."/>
            <person name="Woyke T."/>
            <person name="Wu D."/>
            <person name="Pukall R."/>
            <person name="Gehrich-Schroeter G."/>
            <person name="Schneider S."/>
            <person name="Klenk H.-P."/>
            <person name="Eisen J.A."/>
        </authorList>
    </citation>
    <scope>NUCLEOTIDE SEQUENCE [LARGE SCALE GENOMIC DNA]</scope>
    <source>
        <strain evidence="6">ATCC 700253 / DSM 10332 / NAL</strain>
    </source>
</reference>
<dbReference type="EMBL" id="CP003179">
    <property type="protein sequence ID" value="AEW06710.1"/>
    <property type="molecule type" value="Genomic_DNA"/>
</dbReference>
<reference evidence="5 6" key="2">
    <citation type="journal article" date="2012" name="Stand. Genomic Sci.">
        <title>Complete genome sequence of the moderately thermophilic mineral-sulfide-oxidizing firmicute Sulfobacillus acidophilus type strain (NAL(T)).</title>
        <authorList>
            <person name="Anderson I."/>
            <person name="Chertkov O."/>
            <person name="Chen A."/>
            <person name="Saunders E."/>
            <person name="Lapidus A."/>
            <person name="Nolan M."/>
            <person name="Lucas S."/>
            <person name="Hammon N."/>
            <person name="Deshpande S."/>
            <person name="Cheng J.F."/>
            <person name="Han C."/>
            <person name="Tapia R."/>
            <person name="Goodwin L.A."/>
            <person name="Pitluck S."/>
            <person name="Liolios K."/>
            <person name="Pagani I."/>
            <person name="Ivanova N."/>
            <person name="Mikhailova N."/>
            <person name="Pati A."/>
            <person name="Palaniappan K."/>
            <person name="Land M."/>
            <person name="Pan C."/>
            <person name="Rohde M."/>
            <person name="Pukall R."/>
            <person name="Goker M."/>
            <person name="Detter J.C."/>
            <person name="Woyke T."/>
            <person name="Bristow J."/>
            <person name="Eisen J.A."/>
            <person name="Markowitz V."/>
            <person name="Hugenholtz P."/>
            <person name="Kyrpides N.C."/>
            <person name="Klenk H.P."/>
            <person name="Mavromatis K."/>
        </authorList>
    </citation>
    <scope>NUCLEOTIDE SEQUENCE [LARGE SCALE GENOMIC DNA]</scope>
    <source>
        <strain evidence="6">ATCC 700253 / DSM 10332 / NAL</strain>
    </source>
</reference>
<feature type="domain" description="Purine catabolism PurC-like" evidence="2">
    <location>
        <begin position="7"/>
        <end position="116"/>
    </location>
</feature>
<proteinExistence type="inferred from homology"/>
<evidence type="ECO:0000313" key="5">
    <source>
        <dbReference type="EMBL" id="AEW06710.1"/>
    </source>
</evidence>
<dbReference type="InterPro" id="IPR051448">
    <property type="entry name" value="CdaR-like_regulators"/>
</dbReference>
<comment type="similarity">
    <text evidence="1">Belongs to the CdaR family.</text>
</comment>
<evidence type="ECO:0000313" key="6">
    <source>
        <dbReference type="Proteomes" id="UP000005439"/>
    </source>
</evidence>
<dbReference type="HOGENOM" id="CLU_555390_0_0_9"/>